<sequence length="425" mass="42172">MYLDGSVLTAGALRLLQLLLNPFITAGLQSAAPNNGLPYSPVVAAPAVAPQRQFSGGDLISLLATLGAANPAASFSGTGSLGNGAPMGSFMGSGSLGTSGNPMGSFMSSGSLGSSNNPMAPFMSSGGSSASSNPMGSFTSSGSLSAGGNGNPMGSFMASGSLGSAGTAMGSFPSTGALVAVQSMPASESVMPGPMTVASMPPLPYAPWLVSQPLPAVPSGPNSPVYVPQSAVPTLLNPPAAAPSTPPSSSTSGSLAAGALSVLEEAIAPYLHANSSSSSSSPSSSSTSASESETASPMPMATLISVLGSFMSGIRVVAVNFLASVAVMGAAQLVRLVVQNLPIILNVLGLTRASMARVIVDGVTRAQCLERAACLLGQHASTYQSTPDVLRWLRSPDPATPEHPVWKAFRSAAEGAAMQCEAFAC</sequence>
<dbReference type="AlphaFoldDB" id="A0A6P8ZLM1"/>
<feature type="compositionally biased region" description="Low complexity" evidence="1">
    <location>
        <begin position="117"/>
        <end position="144"/>
    </location>
</feature>
<keyword evidence="3" id="KW-1185">Reference proteome</keyword>
<dbReference type="Proteomes" id="UP000515158">
    <property type="component" value="Unplaced"/>
</dbReference>
<evidence type="ECO:0000256" key="1">
    <source>
        <dbReference type="SAM" id="MobiDB-lite"/>
    </source>
</evidence>
<evidence type="ECO:0000313" key="3">
    <source>
        <dbReference type="Proteomes" id="UP000515158"/>
    </source>
</evidence>
<feature type="region of interest" description="Disordered" evidence="1">
    <location>
        <begin position="117"/>
        <end position="146"/>
    </location>
</feature>
<feature type="region of interest" description="Disordered" evidence="1">
    <location>
        <begin position="273"/>
        <end position="295"/>
    </location>
</feature>
<proteinExistence type="predicted"/>
<protein>
    <submittedName>
        <fullName evidence="4">Uncharacterized protein DDB_G0271670-like</fullName>
    </submittedName>
</protein>
<dbReference type="RefSeq" id="XP_034239094.1">
    <property type="nucleotide sequence ID" value="XM_034383203.1"/>
</dbReference>
<evidence type="ECO:0000313" key="4">
    <source>
        <dbReference type="RefSeq" id="XP_034239094.1"/>
    </source>
</evidence>
<accession>A0A6P8ZLM1</accession>
<reference evidence="4" key="1">
    <citation type="submission" date="2025-08" db="UniProtKB">
        <authorList>
            <consortium name="RefSeq"/>
        </authorList>
    </citation>
    <scope>IDENTIFICATION</scope>
    <source>
        <tissue evidence="4">Total insect</tissue>
    </source>
</reference>
<dbReference type="KEGG" id="tpal:117644015"/>
<name>A0A6P8ZLM1_THRPL</name>
<feature type="chain" id="PRO_5028012334" evidence="2">
    <location>
        <begin position="28"/>
        <end position="425"/>
    </location>
</feature>
<organism evidence="4">
    <name type="scientific">Thrips palmi</name>
    <name type="common">Melon thrips</name>
    <dbReference type="NCBI Taxonomy" id="161013"/>
    <lineage>
        <taxon>Eukaryota</taxon>
        <taxon>Metazoa</taxon>
        <taxon>Ecdysozoa</taxon>
        <taxon>Arthropoda</taxon>
        <taxon>Hexapoda</taxon>
        <taxon>Insecta</taxon>
        <taxon>Pterygota</taxon>
        <taxon>Neoptera</taxon>
        <taxon>Paraneoptera</taxon>
        <taxon>Thysanoptera</taxon>
        <taxon>Terebrantia</taxon>
        <taxon>Thripoidea</taxon>
        <taxon>Thripidae</taxon>
        <taxon>Thrips</taxon>
    </lineage>
</organism>
<evidence type="ECO:0000256" key="2">
    <source>
        <dbReference type="SAM" id="SignalP"/>
    </source>
</evidence>
<keyword evidence="2" id="KW-0732">Signal</keyword>
<dbReference type="InParanoid" id="A0A6P8ZLM1"/>
<feature type="signal peptide" evidence="2">
    <location>
        <begin position="1"/>
        <end position="27"/>
    </location>
</feature>
<gene>
    <name evidence="4" type="primary">LOC117644015</name>
</gene>
<dbReference type="GeneID" id="117644015"/>
<feature type="compositionally biased region" description="Low complexity" evidence="1">
    <location>
        <begin position="275"/>
        <end position="295"/>
    </location>
</feature>